<dbReference type="EMBL" id="PP551948">
    <property type="protein sequence ID" value="WYN05008.1"/>
    <property type="molecule type" value="Genomic_DNA"/>
</dbReference>
<proteinExistence type="predicted"/>
<reference evidence="1 2" key="1">
    <citation type="submission" date="2024-03" db="EMBL/GenBank/DDBJ databases">
        <title>Complete Genome Sequence of a Pseudomonas fluorescens Bacteriophage UNO-G1W1 isolated from freshwater ice in Nebraska.</title>
        <authorList>
            <person name="Neville A.J."/>
            <person name="Schulze T.T."/>
            <person name="Davis P.H."/>
        </authorList>
    </citation>
    <scope>NUCLEOTIDE SEQUENCE [LARGE SCALE GENOMIC DNA]</scope>
</reference>
<keyword evidence="2" id="KW-1185">Reference proteome</keyword>
<accession>A0AAX4MVR5</accession>
<evidence type="ECO:0000313" key="2">
    <source>
        <dbReference type="Proteomes" id="UP001447006"/>
    </source>
</evidence>
<evidence type="ECO:0000313" key="1">
    <source>
        <dbReference type="EMBL" id="WYN05008.1"/>
    </source>
</evidence>
<organism evidence="1 2">
    <name type="scientific">Pseudomonas phage UNO-G1W1</name>
    <dbReference type="NCBI Taxonomy" id="3136609"/>
    <lineage>
        <taxon>Viruses</taxon>
        <taxon>Duplodnaviria</taxon>
        <taxon>Heunggongvirae</taxon>
        <taxon>Uroviricota</taxon>
        <taxon>Caudoviricetes</taxon>
        <taxon>Vandenendeviridae</taxon>
        <taxon>Gorskivirinae</taxon>
        <taxon>Omahavirus</taxon>
        <taxon>Omahavirus UNOG1W1</taxon>
    </lineage>
</organism>
<protein>
    <submittedName>
        <fullName evidence="1">Uncharacterized protein</fullName>
    </submittedName>
</protein>
<dbReference type="Proteomes" id="UP001447006">
    <property type="component" value="Segment"/>
</dbReference>
<gene>
    <name evidence="1" type="ORF">ISREJYDI_CDS0042</name>
</gene>
<name>A0AAX4MVR5_9CAUD</name>
<sequence length="64" mass="7070">MSMSTHEATQYIAGMVEAIQVLHAQARAVADEYDIAFDITFEGGRNYNTTADYAPGWQSSSYNC</sequence>